<keyword evidence="3" id="KW-1185">Reference proteome</keyword>
<feature type="transmembrane region" description="Helical" evidence="1">
    <location>
        <begin position="71"/>
        <end position="88"/>
    </location>
</feature>
<comment type="caution">
    <text evidence="2">The sequence shown here is derived from an EMBL/GenBank/DDBJ whole genome shotgun (WGS) entry which is preliminary data.</text>
</comment>
<keyword evidence="1" id="KW-0812">Transmembrane</keyword>
<feature type="transmembrane region" description="Helical" evidence="1">
    <location>
        <begin position="100"/>
        <end position="123"/>
    </location>
</feature>
<keyword evidence="1" id="KW-0472">Membrane</keyword>
<evidence type="ECO:0000313" key="3">
    <source>
        <dbReference type="Proteomes" id="UP001500280"/>
    </source>
</evidence>
<accession>A0ABN2HCL9</accession>
<protein>
    <submittedName>
        <fullName evidence="2">Uncharacterized protein</fullName>
    </submittedName>
</protein>
<dbReference type="EMBL" id="BAAANF010000010">
    <property type="protein sequence ID" value="GAA1685238.1"/>
    <property type="molecule type" value="Genomic_DNA"/>
</dbReference>
<gene>
    <name evidence="2" type="ORF">GCM10009745_32120</name>
</gene>
<dbReference type="Proteomes" id="UP001500280">
    <property type="component" value="Unassembled WGS sequence"/>
</dbReference>
<feature type="transmembrane region" description="Helical" evidence="1">
    <location>
        <begin position="45"/>
        <end position="64"/>
    </location>
</feature>
<reference evidence="2 3" key="1">
    <citation type="journal article" date="2019" name="Int. J. Syst. Evol. Microbiol.">
        <title>The Global Catalogue of Microorganisms (GCM) 10K type strain sequencing project: providing services to taxonomists for standard genome sequencing and annotation.</title>
        <authorList>
            <consortium name="The Broad Institute Genomics Platform"/>
            <consortium name="The Broad Institute Genome Sequencing Center for Infectious Disease"/>
            <person name="Wu L."/>
            <person name="Ma J."/>
        </authorList>
    </citation>
    <scope>NUCLEOTIDE SEQUENCE [LARGE SCALE GENOMIC DNA]</scope>
    <source>
        <strain evidence="2 3">JCM 14307</strain>
    </source>
</reference>
<proteinExistence type="predicted"/>
<evidence type="ECO:0000313" key="2">
    <source>
        <dbReference type="EMBL" id="GAA1685238.1"/>
    </source>
</evidence>
<sequence>MNEGYARLYAPLAVVAMVLSFQPILPAEEYGTVWEMAGRGSGNPAGFGAFLMGGLILLLGYASFRPPTTAPVPAAIAVLAGVIAVMLLTRPGTGSPRPGLTSFGDAAVAVAICTCLLAVSQLVRLRRR</sequence>
<name>A0ABN2HCL9_9ACTN</name>
<evidence type="ECO:0000256" key="1">
    <source>
        <dbReference type="SAM" id="Phobius"/>
    </source>
</evidence>
<feature type="transmembrane region" description="Helical" evidence="1">
    <location>
        <begin position="7"/>
        <end position="25"/>
    </location>
</feature>
<keyword evidence="1" id="KW-1133">Transmembrane helix</keyword>
<dbReference type="RefSeq" id="WP_344151589.1">
    <property type="nucleotide sequence ID" value="NZ_BAAANF010000010.1"/>
</dbReference>
<organism evidence="2 3">
    <name type="scientific">Kribbella yunnanensis</name>
    <dbReference type="NCBI Taxonomy" id="190194"/>
    <lineage>
        <taxon>Bacteria</taxon>
        <taxon>Bacillati</taxon>
        <taxon>Actinomycetota</taxon>
        <taxon>Actinomycetes</taxon>
        <taxon>Propionibacteriales</taxon>
        <taxon>Kribbellaceae</taxon>
        <taxon>Kribbella</taxon>
    </lineage>
</organism>